<protein>
    <submittedName>
        <fullName evidence="2">Mobile element protein</fullName>
    </submittedName>
</protein>
<sequence>MCRVLGVSPSGYYAWLRRSPSQRVQQDAELLERIKLIHAKSRGIYGAPRIHAELRRQHQTCCSRKRVARLMREAGLVGVHRRRKWGSTRRDPARPSYSDLVQRSFTPSTPDRLWVADITQHKTGEGWLYLAVVIDAYSRKVVGWSMAEHLRAKLVIKALEMAVWNRRPSPGLVHHSDHGSQGGFKRSSQRLEQAGVLGSMGSVGDALDNAVAESFFATLQVELLDRRWWSTRRELTTAIFEYTEVFFNRQRLHSTLGYLSPTEYEEVYALQQAA</sequence>
<dbReference type="InterPro" id="IPR012337">
    <property type="entry name" value="RNaseH-like_sf"/>
</dbReference>
<organism evidence="2">
    <name type="scientific">uncultured Truepera sp</name>
    <dbReference type="NCBI Taxonomy" id="543023"/>
    <lineage>
        <taxon>Bacteria</taxon>
        <taxon>Thermotogati</taxon>
        <taxon>Deinococcota</taxon>
        <taxon>Deinococci</taxon>
        <taxon>Trueperales</taxon>
        <taxon>Trueperaceae</taxon>
        <taxon>Truepera</taxon>
        <taxon>environmental samples</taxon>
    </lineage>
</organism>
<dbReference type="Pfam" id="PF00665">
    <property type="entry name" value="rve"/>
    <property type="match status" value="1"/>
</dbReference>
<feature type="domain" description="Integrase catalytic" evidence="1">
    <location>
        <begin position="106"/>
        <end position="269"/>
    </location>
</feature>
<gene>
    <name evidence="2" type="ORF">AVDCRST_MAG86-2687</name>
</gene>
<dbReference type="EMBL" id="CADCWP010000245">
    <property type="protein sequence ID" value="CAA9580507.1"/>
    <property type="molecule type" value="Genomic_DNA"/>
</dbReference>
<evidence type="ECO:0000259" key="1">
    <source>
        <dbReference type="PROSITE" id="PS50994"/>
    </source>
</evidence>
<dbReference type="PROSITE" id="PS50994">
    <property type="entry name" value="INTEGRASE"/>
    <property type="match status" value="1"/>
</dbReference>
<dbReference type="PANTHER" id="PTHR46889">
    <property type="entry name" value="TRANSPOSASE INSF FOR INSERTION SEQUENCE IS3B-RELATED"/>
    <property type="match status" value="1"/>
</dbReference>
<dbReference type="InterPro" id="IPR001584">
    <property type="entry name" value="Integrase_cat-core"/>
</dbReference>
<dbReference type="AlphaFoldDB" id="A0A6J4VKF5"/>
<proteinExistence type="predicted"/>
<dbReference type="Gene3D" id="3.30.420.10">
    <property type="entry name" value="Ribonuclease H-like superfamily/Ribonuclease H"/>
    <property type="match status" value="1"/>
</dbReference>
<dbReference type="GO" id="GO:0003676">
    <property type="term" value="F:nucleic acid binding"/>
    <property type="evidence" value="ECO:0007669"/>
    <property type="project" value="InterPro"/>
</dbReference>
<dbReference type="Pfam" id="PF13276">
    <property type="entry name" value="HTH_21"/>
    <property type="match status" value="1"/>
</dbReference>
<dbReference type="PANTHER" id="PTHR46889:SF4">
    <property type="entry name" value="TRANSPOSASE INSO FOR INSERTION SEQUENCE ELEMENT IS911B-RELATED"/>
    <property type="match status" value="1"/>
</dbReference>
<dbReference type="GO" id="GO:0015074">
    <property type="term" value="P:DNA integration"/>
    <property type="evidence" value="ECO:0007669"/>
    <property type="project" value="InterPro"/>
</dbReference>
<dbReference type="Pfam" id="PF13333">
    <property type="entry name" value="rve_2"/>
    <property type="match status" value="1"/>
</dbReference>
<dbReference type="InterPro" id="IPR048020">
    <property type="entry name" value="Transpos_IS3"/>
</dbReference>
<dbReference type="InterPro" id="IPR036397">
    <property type="entry name" value="RNaseH_sf"/>
</dbReference>
<reference evidence="2" key="1">
    <citation type="submission" date="2020-02" db="EMBL/GenBank/DDBJ databases">
        <authorList>
            <person name="Meier V. D."/>
        </authorList>
    </citation>
    <scope>NUCLEOTIDE SEQUENCE</scope>
    <source>
        <strain evidence="2">AVDCRST_MAG86</strain>
    </source>
</reference>
<accession>A0A6J4VKF5</accession>
<dbReference type="InterPro" id="IPR050900">
    <property type="entry name" value="Transposase_IS3/IS150/IS904"/>
</dbReference>
<evidence type="ECO:0000313" key="2">
    <source>
        <dbReference type="EMBL" id="CAA9580507.1"/>
    </source>
</evidence>
<dbReference type="InterPro" id="IPR025948">
    <property type="entry name" value="HTH-like_dom"/>
</dbReference>
<dbReference type="NCBIfam" id="NF033516">
    <property type="entry name" value="transpos_IS3"/>
    <property type="match status" value="1"/>
</dbReference>
<name>A0A6J4VKF5_9DEIN</name>
<dbReference type="SUPFAM" id="SSF53098">
    <property type="entry name" value="Ribonuclease H-like"/>
    <property type="match status" value="1"/>
</dbReference>